<reference evidence="1 2" key="1">
    <citation type="journal article" date="2010" name="Appl. Environ. Microbiol.">
        <title>The genome sequence of the crenarchaeon Acidilobus saccharovorans supports a new order, Acidilobales, and suggests an important ecological role in terrestrial acidic hot springs.</title>
        <authorList>
            <person name="Mardanov A.V."/>
            <person name="Svetlitchnyi V.A."/>
            <person name="Beletsky A.V."/>
            <person name="Prokofeva M.I."/>
            <person name="Bonch-Osmolovskaya E.A."/>
            <person name="Ravin N.V."/>
            <person name="Skryabin K.G."/>
        </authorList>
    </citation>
    <scope>NUCLEOTIDE SEQUENCE [LARGE SCALE GENOMIC DNA]</scope>
    <source>
        <strain evidence="2">DSM 16705 / JCM 18335 / VKM B-2471 / 345-15</strain>
    </source>
</reference>
<dbReference type="eggNOG" id="arCOG06081">
    <property type="taxonomic scope" value="Archaea"/>
</dbReference>
<dbReference type="HOGENOM" id="CLU_2433666_0_0_2"/>
<gene>
    <name evidence="1" type="ordered locus">ASAC_0346</name>
</gene>
<name>D9Q0B5_ACIS3</name>
<dbReference type="OrthoDB" id="380520at2157"/>
<organism evidence="1 2">
    <name type="scientific">Acidilobus saccharovorans (strain DSM 16705 / JCM 18335 / VKM B-2471 / 345-15)</name>
    <dbReference type="NCBI Taxonomy" id="666510"/>
    <lineage>
        <taxon>Archaea</taxon>
        <taxon>Thermoproteota</taxon>
        <taxon>Thermoprotei</taxon>
        <taxon>Acidilobales</taxon>
        <taxon>Acidilobaceae</taxon>
        <taxon>Acidilobus</taxon>
    </lineage>
</organism>
<evidence type="ECO:0000313" key="2">
    <source>
        <dbReference type="Proteomes" id="UP000000346"/>
    </source>
</evidence>
<evidence type="ECO:0000313" key="1">
    <source>
        <dbReference type="EMBL" id="ADL18753.1"/>
    </source>
</evidence>
<dbReference type="RefSeq" id="WP_013266265.1">
    <property type="nucleotide sequence ID" value="NC_014374.1"/>
</dbReference>
<dbReference type="InParanoid" id="D9Q0B5"/>
<proteinExistence type="predicted"/>
<dbReference type="EMBL" id="CP001742">
    <property type="protein sequence ID" value="ADL18753.1"/>
    <property type="molecule type" value="Genomic_DNA"/>
</dbReference>
<keyword evidence="2" id="KW-1185">Reference proteome</keyword>
<dbReference type="Proteomes" id="UP000000346">
    <property type="component" value="Chromosome"/>
</dbReference>
<dbReference type="AlphaFoldDB" id="D9Q0B5"/>
<protein>
    <submittedName>
        <fullName evidence="1">Uncharacterized protein</fullName>
    </submittedName>
</protein>
<sequence>MPDREGSAVHKKLYRIYYTTYYDSEHEEVKRKLKEKYGVEPADIKSSVLPEFRFLELPIAKGGLEKEISELVSSIIGSKYVKVDWIDTGV</sequence>
<dbReference type="GeneID" id="9498569"/>
<accession>D9Q0B5</accession>
<dbReference type="KEGG" id="asc:ASAC_0346"/>
<dbReference type="STRING" id="666510.ASAC_0346"/>